<keyword evidence="1" id="KW-0732">Signal</keyword>
<protein>
    <submittedName>
        <fullName evidence="3">CubicO group peptidase (Beta-lactamase class C family)</fullName>
    </submittedName>
</protein>
<dbReference type="Proteomes" id="UP000529783">
    <property type="component" value="Unassembled WGS sequence"/>
</dbReference>
<dbReference type="SUPFAM" id="SSF56601">
    <property type="entry name" value="beta-lactamase/transpeptidase-like"/>
    <property type="match status" value="1"/>
</dbReference>
<gene>
    <name evidence="3" type="ORF">BJY14_003373</name>
</gene>
<evidence type="ECO:0000313" key="3">
    <source>
        <dbReference type="EMBL" id="NYD47390.1"/>
    </source>
</evidence>
<evidence type="ECO:0000259" key="2">
    <source>
        <dbReference type="Pfam" id="PF00144"/>
    </source>
</evidence>
<dbReference type="RefSeq" id="WP_218905430.1">
    <property type="nucleotide sequence ID" value="NZ_JACCBA010000001.1"/>
</dbReference>
<feature type="domain" description="Beta-lactamase-related" evidence="2">
    <location>
        <begin position="55"/>
        <end position="335"/>
    </location>
</feature>
<dbReference type="InterPro" id="IPR012338">
    <property type="entry name" value="Beta-lactam/transpept-like"/>
</dbReference>
<evidence type="ECO:0000313" key="4">
    <source>
        <dbReference type="Proteomes" id="UP000529783"/>
    </source>
</evidence>
<reference evidence="3 4" key="1">
    <citation type="submission" date="2020-07" db="EMBL/GenBank/DDBJ databases">
        <title>Sequencing the genomes of 1000 actinobacteria strains.</title>
        <authorList>
            <person name="Klenk H.-P."/>
        </authorList>
    </citation>
    <scope>NUCLEOTIDE SEQUENCE [LARGE SCALE GENOMIC DNA]</scope>
    <source>
        <strain evidence="3 4">DSM 40398</strain>
    </source>
</reference>
<feature type="signal peptide" evidence="1">
    <location>
        <begin position="1"/>
        <end position="20"/>
    </location>
</feature>
<dbReference type="EMBL" id="JACCBA010000001">
    <property type="protein sequence ID" value="NYD47390.1"/>
    <property type="molecule type" value="Genomic_DNA"/>
</dbReference>
<dbReference type="Gene3D" id="3.40.710.10">
    <property type="entry name" value="DD-peptidase/beta-lactamase superfamily"/>
    <property type="match status" value="1"/>
</dbReference>
<proteinExistence type="predicted"/>
<dbReference type="PROSITE" id="PS51257">
    <property type="entry name" value="PROKAR_LIPOPROTEIN"/>
    <property type="match status" value="1"/>
</dbReference>
<dbReference type="AlphaFoldDB" id="A0A7Y9EHE8"/>
<name>A0A7Y9EHE8_9ACTN</name>
<keyword evidence="4" id="KW-1185">Reference proteome</keyword>
<comment type="caution">
    <text evidence="3">The sequence shown here is derived from an EMBL/GenBank/DDBJ whole genome shotgun (WGS) entry which is preliminary data.</text>
</comment>
<dbReference type="Pfam" id="PF00144">
    <property type="entry name" value="Beta-lactamase"/>
    <property type="match status" value="1"/>
</dbReference>
<evidence type="ECO:0000256" key="1">
    <source>
        <dbReference type="SAM" id="SignalP"/>
    </source>
</evidence>
<accession>A0A7Y9EHE8</accession>
<organism evidence="3 4">
    <name type="scientific">Actinomadura luteofluorescens</name>
    <dbReference type="NCBI Taxonomy" id="46163"/>
    <lineage>
        <taxon>Bacteria</taxon>
        <taxon>Bacillati</taxon>
        <taxon>Actinomycetota</taxon>
        <taxon>Actinomycetes</taxon>
        <taxon>Streptosporangiales</taxon>
        <taxon>Thermomonosporaceae</taxon>
        <taxon>Actinomadura</taxon>
    </lineage>
</organism>
<feature type="chain" id="PRO_5038732414" evidence="1">
    <location>
        <begin position="21"/>
        <end position="378"/>
    </location>
</feature>
<sequence>MRRINPLPFAMALTAALAAAGCGGDAVGVPRAARSAPEPVDRSIASYLDRTLPKGPGGTVVAARGTELVHCKGFGLADRTAGTPATCDTVHDVMSITKQFTAAAIMKLEMMGRLRTTDRIGTILGPVPADKRGITLHHLLTHTAGLAEGLGDDYEPVSRDEMLAKALKSKLVSRPGEEFHYSNTGFSVLAAIVEKVSGTSYERFLAKYLFAPAGMTRTGYVLPKFSRSEVSVEYDEDGASQGRPFDHPWAADGPYWYLRGNGGMLSTGRDMFKWHRALLGDTILSAAAKAKMFEPHARIPKTEAAYGYGWGVLHTKDGRVAWHNGGNDWSFASYSRILHDGTMVYWVTNQASQAGQWNLEERELEMNQALADRARDAD</sequence>
<dbReference type="PANTHER" id="PTHR46825">
    <property type="entry name" value="D-ALANYL-D-ALANINE-CARBOXYPEPTIDASE/ENDOPEPTIDASE AMPH"/>
    <property type="match status" value="1"/>
</dbReference>
<dbReference type="InterPro" id="IPR001466">
    <property type="entry name" value="Beta-lactam-related"/>
</dbReference>
<dbReference type="InterPro" id="IPR050491">
    <property type="entry name" value="AmpC-like"/>
</dbReference>
<dbReference type="PANTHER" id="PTHR46825:SF9">
    <property type="entry name" value="BETA-LACTAMASE-RELATED DOMAIN-CONTAINING PROTEIN"/>
    <property type="match status" value="1"/>
</dbReference>